<comment type="caution">
    <text evidence="2">The sequence shown here is derived from an EMBL/GenBank/DDBJ whole genome shotgun (WGS) entry which is preliminary data.</text>
</comment>
<keyword evidence="3" id="KW-1185">Reference proteome</keyword>
<evidence type="ECO:0000256" key="1">
    <source>
        <dbReference type="SAM" id="SignalP"/>
    </source>
</evidence>
<dbReference type="AlphaFoldDB" id="A0A5N0DTM6"/>
<organism evidence="2 3">
    <name type="scientific">Nocardia colli</name>
    <dbReference type="NCBI Taxonomy" id="2545717"/>
    <lineage>
        <taxon>Bacteria</taxon>
        <taxon>Bacillati</taxon>
        <taxon>Actinomycetota</taxon>
        <taxon>Actinomycetes</taxon>
        <taxon>Mycobacteriales</taxon>
        <taxon>Nocardiaceae</taxon>
        <taxon>Nocardia</taxon>
    </lineage>
</organism>
<proteinExistence type="predicted"/>
<evidence type="ECO:0000313" key="3">
    <source>
        <dbReference type="Proteomes" id="UP000323876"/>
    </source>
</evidence>
<sequence>MLPGNILRSGKGSVLVFAGVFGVAMLVGVTPAANAATCTAVSDRNAYDGGWKGGEGNTLVTGFNGHIGFGETKYTRAGTEPVVWLGQFTTDAKNVLTKWSGTQYIGDGSTVDAIVSTVTCDANNVPTSFTASVVNTTTDHKKTDLGTFTLNRVAMGSSAR</sequence>
<dbReference type="OrthoDB" id="9935434at2"/>
<reference evidence="2 3" key="1">
    <citation type="submission" date="2019-09" db="EMBL/GenBank/DDBJ databases">
        <authorList>
            <person name="Wang X."/>
        </authorList>
    </citation>
    <scope>NUCLEOTIDE SEQUENCE [LARGE SCALE GENOMIC DNA]</scope>
    <source>
        <strain evidence="2 3">CICC 11023</strain>
    </source>
</reference>
<dbReference type="EMBL" id="VXLC01000037">
    <property type="protein sequence ID" value="KAA8880056.1"/>
    <property type="molecule type" value="Genomic_DNA"/>
</dbReference>
<feature type="signal peptide" evidence="1">
    <location>
        <begin position="1"/>
        <end position="35"/>
    </location>
</feature>
<evidence type="ECO:0000313" key="2">
    <source>
        <dbReference type="EMBL" id="KAA8880056.1"/>
    </source>
</evidence>
<name>A0A5N0DTM6_9NOCA</name>
<accession>A0A5N0DTM6</accession>
<keyword evidence="1" id="KW-0732">Signal</keyword>
<protein>
    <submittedName>
        <fullName evidence="2">Uncharacterized protein</fullName>
    </submittedName>
</protein>
<dbReference type="Proteomes" id="UP000323876">
    <property type="component" value="Unassembled WGS sequence"/>
</dbReference>
<feature type="chain" id="PRO_5024338595" evidence="1">
    <location>
        <begin position="36"/>
        <end position="160"/>
    </location>
</feature>
<gene>
    <name evidence="2" type="ORF">F3087_42370</name>
</gene>
<dbReference type="RefSeq" id="WP_150407841.1">
    <property type="nucleotide sequence ID" value="NZ_VXLC01000037.1"/>
</dbReference>